<dbReference type="AlphaFoldDB" id="A0A0N1I3U3"/>
<evidence type="ECO:0000313" key="2">
    <source>
        <dbReference type="EMBL" id="KPI84830.1"/>
    </source>
</evidence>
<feature type="compositionally biased region" description="Low complexity" evidence="1">
    <location>
        <begin position="471"/>
        <end position="485"/>
    </location>
</feature>
<evidence type="ECO:0000256" key="1">
    <source>
        <dbReference type="SAM" id="MobiDB-lite"/>
    </source>
</evidence>
<name>A0A0N1I3U3_LEPSE</name>
<dbReference type="CDD" id="cd00299">
    <property type="entry name" value="GST_C_family"/>
    <property type="match status" value="1"/>
</dbReference>
<evidence type="ECO:0000313" key="3">
    <source>
        <dbReference type="Proteomes" id="UP000038009"/>
    </source>
</evidence>
<dbReference type="InterPro" id="IPR036282">
    <property type="entry name" value="Glutathione-S-Trfase_C_sf"/>
</dbReference>
<dbReference type="Gene3D" id="1.20.1050.10">
    <property type="match status" value="1"/>
</dbReference>
<protein>
    <recommendedName>
        <fullName evidence="4">GST C-terminal domain-containing protein</fullName>
    </recommendedName>
</protein>
<keyword evidence="3" id="KW-1185">Reference proteome</keyword>
<dbReference type="Pfam" id="PF13410">
    <property type="entry name" value="GST_C_2"/>
    <property type="match status" value="1"/>
</dbReference>
<gene>
    <name evidence="2" type="ORF">ABL78_6114</name>
</gene>
<proteinExistence type="predicted"/>
<sequence>MKGKAASSPFRVFGSPYTLLLHQHVTYLRLKQLPFKVYCTNFSTTFLYSLYYRARNCFCTLTPNGTSRVQVWQLAETTELDEDLESIANSAKGEVRYKTAASGDTAKDRGAAVSRMPTTRTQRLLISKETHPNLHLASWCVVVYSCWWLAKTGAMYRYVRGESLDVLEGYVRFFFIVGGIGFARLMAPRFRQLMKQVVRATGASEQTAPYMDEHFMRFCAALEAHLRDHPGECFLLGTPHPTLADVTLGAAFSSFFLMDDPPSTTLAEKFPYVAEYAERVTGWQGSTFVGATDEATSADAGATEGEVQVDGATRSSGVDNGEELRKEDLLSKGTQKASAKDYIDVVPESLAPCFELMTEVFPFLMSQCASFTAFMAGDGVRTLKREPLEGEWKGCEGYLLPQLANIKSLMIVDNDVSTVLTRSQDLEIAFLASREVNDDALRNFGRHDDSAKPPLESPTSTLHTAEERDQTAAGTARTRADAAAALECESAMTTAKSPTRSEAAARGEKVDGDAVTPPFPAPRFVQPMDLDTVDPAEADFYRAYSTAGRRRLGGDATSLAGAMPTARHATTTACSAVVSRSSVMTRLETLRTMLAKMSCPQYTLTTVFHGRRIYVAVIPEYEVAKVRKARQETAARATAKAAAQLERKT</sequence>
<dbReference type="OrthoDB" id="271630at2759"/>
<dbReference type="VEuPathDB" id="TriTrypDB:Lsey_0228_0060"/>
<dbReference type="Proteomes" id="UP000038009">
    <property type="component" value="Unassembled WGS sequence"/>
</dbReference>
<dbReference type="SUPFAM" id="SSF47616">
    <property type="entry name" value="GST C-terminal domain-like"/>
    <property type="match status" value="1"/>
</dbReference>
<feature type="region of interest" description="Disordered" evidence="1">
    <location>
        <begin position="443"/>
        <end position="527"/>
    </location>
</feature>
<evidence type="ECO:0008006" key="4">
    <source>
        <dbReference type="Google" id="ProtNLM"/>
    </source>
</evidence>
<feature type="region of interest" description="Disordered" evidence="1">
    <location>
        <begin position="299"/>
        <end position="332"/>
    </location>
</feature>
<feature type="compositionally biased region" description="Basic and acidic residues" evidence="1">
    <location>
        <begin position="503"/>
        <end position="512"/>
    </location>
</feature>
<organism evidence="2 3">
    <name type="scientific">Leptomonas seymouri</name>
    <dbReference type="NCBI Taxonomy" id="5684"/>
    <lineage>
        <taxon>Eukaryota</taxon>
        <taxon>Discoba</taxon>
        <taxon>Euglenozoa</taxon>
        <taxon>Kinetoplastea</taxon>
        <taxon>Metakinetoplastina</taxon>
        <taxon>Trypanosomatida</taxon>
        <taxon>Trypanosomatidae</taxon>
        <taxon>Leishmaniinae</taxon>
        <taxon>Leptomonas</taxon>
    </lineage>
</organism>
<comment type="caution">
    <text evidence="2">The sequence shown here is derived from an EMBL/GenBank/DDBJ whole genome shotgun (WGS) entry which is preliminary data.</text>
</comment>
<feature type="compositionally biased region" description="Polar residues" evidence="1">
    <location>
        <begin position="491"/>
        <end position="500"/>
    </location>
</feature>
<dbReference type="OMA" id="CWWLAKT"/>
<reference evidence="2 3" key="1">
    <citation type="journal article" date="2015" name="PLoS Pathog.">
        <title>Leptomonas seymouri: Adaptations to the Dixenous Life Cycle Analyzed by Genome Sequencing, Transcriptome Profiling and Co-infection with Leishmania donovani.</title>
        <authorList>
            <person name="Kraeva N."/>
            <person name="Butenko A."/>
            <person name="Hlavacova J."/>
            <person name="Kostygov A."/>
            <person name="Myskova J."/>
            <person name="Grybchuk D."/>
            <person name="Lestinova T."/>
            <person name="Votypka J."/>
            <person name="Volf P."/>
            <person name="Opperdoes F."/>
            <person name="Flegontov P."/>
            <person name="Lukes J."/>
            <person name="Yurchenko V."/>
        </authorList>
    </citation>
    <scope>NUCLEOTIDE SEQUENCE [LARGE SCALE GENOMIC DNA]</scope>
    <source>
        <strain evidence="2 3">ATCC 30220</strain>
    </source>
</reference>
<accession>A0A0N1I3U3</accession>
<dbReference type="EMBL" id="LJSK01000228">
    <property type="protein sequence ID" value="KPI84830.1"/>
    <property type="molecule type" value="Genomic_DNA"/>
</dbReference>